<dbReference type="OrthoDB" id="3199616at2"/>
<keyword evidence="2" id="KW-0808">Transferase</keyword>
<dbReference type="Proteomes" id="UP000254337">
    <property type="component" value="Chromosome"/>
</dbReference>
<name>A0A346B210_9FIRM</name>
<dbReference type="NCBIfam" id="TIGR03609">
    <property type="entry name" value="S_layer_CsaB"/>
    <property type="match status" value="1"/>
</dbReference>
<reference evidence="2 3" key="1">
    <citation type="submission" date="2018-05" db="EMBL/GenBank/DDBJ databases">
        <title>Complete genome sequence of Megasphaera sp. AJH120T, isolated from the ceca of a chicken.</title>
        <authorList>
            <person name="Maki J."/>
            <person name="Looft T."/>
        </authorList>
    </citation>
    <scope>NUCLEOTIDE SEQUENCE [LARGE SCALE GENOMIC DNA]</scope>
    <source>
        <strain evidence="2 3">AJH120</strain>
    </source>
</reference>
<dbReference type="Gene3D" id="3.40.50.2000">
    <property type="entry name" value="Glycogen Phosphorylase B"/>
    <property type="match status" value="1"/>
</dbReference>
<accession>A0A346B210</accession>
<dbReference type="EMBL" id="CP029462">
    <property type="protein sequence ID" value="AXL22153.1"/>
    <property type="molecule type" value="Genomic_DNA"/>
</dbReference>
<evidence type="ECO:0000259" key="1">
    <source>
        <dbReference type="Pfam" id="PF04230"/>
    </source>
</evidence>
<protein>
    <submittedName>
        <fullName evidence="2">Polysaccharide pyruvyl transferase CsaB</fullName>
    </submittedName>
</protein>
<gene>
    <name evidence="2" type="primary">csaB</name>
    <name evidence="2" type="ORF">DKB62_11590</name>
</gene>
<keyword evidence="3" id="KW-1185">Reference proteome</keyword>
<sequence>MSKVVISGYYGFANAGDEAMLSAIIGSLRDIMPHVEITVITGNCQMTRKHHNVHTVHRMNFLAIAAAIRRCDILISGGGSLLQDVTSTRSLYYYLLIMRIALFFHKPVMLYAQGIGPVRGEKARQAVRRVLQQVTVIGVRDSESKRELASLGVTAPPVHVTADAVLSMHPVDKKIGFYLLKKAGVTGIRTRVGIAVRDWQGMTGYKEEIAKAADELQRRLDARIIFIPMQYPADVKAGEDIAAMMETEAVVLREGYNTVEFMSLIGCMDAVIANRLHALVFASLMEVPVTAISYDPKIDSFIQLIGEELCGTVETVAAEDLVADVTKKLAAGGIAPDVKARLNHLRRQSLRNAYLALRIIEGKDSLRARLKSRNTDGR</sequence>
<organism evidence="2 3">
    <name type="scientific">Megasphaera stantonii</name>
    <dbReference type="NCBI Taxonomy" id="2144175"/>
    <lineage>
        <taxon>Bacteria</taxon>
        <taxon>Bacillati</taxon>
        <taxon>Bacillota</taxon>
        <taxon>Negativicutes</taxon>
        <taxon>Veillonellales</taxon>
        <taxon>Veillonellaceae</taxon>
        <taxon>Megasphaera</taxon>
    </lineage>
</organism>
<proteinExistence type="predicted"/>
<dbReference type="GO" id="GO:0016740">
    <property type="term" value="F:transferase activity"/>
    <property type="evidence" value="ECO:0007669"/>
    <property type="project" value="UniProtKB-KW"/>
</dbReference>
<dbReference type="PANTHER" id="PTHR36836">
    <property type="entry name" value="COLANIC ACID BIOSYNTHESIS PROTEIN WCAK"/>
    <property type="match status" value="1"/>
</dbReference>
<dbReference type="PANTHER" id="PTHR36836:SF1">
    <property type="entry name" value="COLANIC ACID BIOSYNTHESIS PROTEIN WCAK"/>
    <property type="match status" value="1"/>
</dbReference>
<dbReference type="AlphaFoldDB" id="A0A346B210"/>
<dbReference type="InterPro" id="IPR019896">
    <property type="entry name" value="Polysacch_pyruvyl_Trfase_CsaB"/>
</dbReference>
<evidence type="ECO:0000313" key="3">
    <source>
        <dbReference type="Proteomes" id="UP000254337"/>
    </source>
</evidence>
<evidence type="ECO:0000313" key="2">
    <source>
        <dbReference type="EMBL" id="AXL22153.1"/>
    </source>
</evidence>
<dbReference type="RefSeq" id="WP_107195272.1">
    <property type="nucleotide sequence ID" value="NZ_CP029462.1"/>
</dbReference>
<dbReference type="SUPFAM" id="SSF53756">
    <property type="entry name" value="UDP-Glycosyltransferase/glycogen phosphorylase"/>
    <property type="match status" value="1"/>
</dbReference>
<dbReference type="KEGG" id="meg:DKB62_11590"/>
<feature type="domain" description="Polysaccharide pyruvyl transferase" evidence="1">
    <location>
        <begin position="14"/>
        <end position="296"/>
    </location>
</feature>
<dbReference type="InterPro" id="IPR007345">
    <property type="entry name" value="Polysacch_pyruvyl_Trfase"/>
</dbReference>
<dbReference type="Pfam" id="PF04230">
    <property type="entry name" value="PS_pyruv_trans"/>
    <property type="match status" value="1"/>
</dbReference>